<sequence>MRTSKTVETTGVAERQNNASMSNCYATISARSSPVLPFILVITSNVAITTKCQQFALKKNAIRGNLHALPKEQIAPRFKRHLEM</sequence>
<evidence type="ECO:0000313" key="1">
    <source>
        <dbReference type="EMBL" id="JAD91121.1"/>
    </source>
</evidence>
<dbReference type="AlphaFoldDB" id="A0A0A9DTM5"/>
<organism evidence="1">
    <name type="scientific">Arundo donax</name>
    <name type="common">Giant reed</name>
    <name type="synonym">Donax arundinaceus</name>
    <dbReference type="NCBI Taxonomy" id="35708"/>
    <lineage>
        <taxon>Eukaryota</taxon>
        <taxon>Viridiplantae</taxon>
        <taxon>Streptophyta</taxon>
        <taxon>Embryophyta</taxon>
        <taxon>Tracheophyta</taxon>
        <taxon>Spermatophyta</taxon>
        <taxon>Magnoliopsida</taxon>
        <taxon>Liliopsida</taxon>
        <taxon>Poales</taxon>
        <taxon>Poaceae</taxon>
        <taxon>PACMAD clade</taxon>
        <taxon>Arundinoideae</taxon>
        <taxon>Arundineae</taxon>
        <taxon>Arundo</taxon>
    </lineage>
</organism>
<reference evidence="1" key="1">
    <citation type="submission" date="2014-09" db="EMBL/GenBank/DDBJ databases">
        <authorList>
            <person name="Magalhaes I.L.F."/>
            <person name="Oliveira U."/>
            <person name="Santos F.R."/>
            <person name="Vidigal T.H.D.A."/>
            <person name="Brescovit A.D."/>
            <person name="Santos A.J."/>
        </authorList>
    </citation>
    <scope>NUCLEOTIDE SEQUENCE</scope>
    <source>
        <tissue evidence="1">Shoot tissue taken approximately 20 cm above the soil surface</tissue>
    </source>
</reference>
<reference evidence="1" key="2">
    <citation type="journal article" date="2015" name="Data Brief">
        <title>Shoot transcriptome of the giant reed, Arundo donax.</title>
        <authorList>
            <person name="Barrero R.A."/>
            <person name="Guerrero F.D."/>
            <person name="Moolhuijzen P."/>
            <person name="Goolsby J.A."/>
            <person name="Tidwell J."/>
            <person name="Bellgard S.E."/>
            <person name="Bellgard M.I."/>
        </authorList>
    </citation>
    <scope>NUCLEOTIDE SEQUENCE</scope>
    <source>
        <tissue evidence="1">Shoot tissue taken approximately 20 cm above the soil surface</tissue>
    </source>
</reference>
<protein>
    <submittedName>
        <fullName evidence="1">Uncharacterized protein</fullName>
    </submittedName>
</protein>
<name>A0A0A9DTM5_ARUDO</name>
<proteinExistence type="predicted"/>
<dbReference type="EMBL" id="GBRH01206774">
    <property type="protein sequence ID" value="JAD91121.1"/>
    <property type="molecule type" value="Transcribed_RNA"/>
</dbReference>
<accession>A0A0A9DTM5</accession>